<dbReference type="EMBL" id="CP001322">
    <property type="protein sequence ID" value="ACL03950.1"/>
    <property type="molecule type" value="Genomic_DNA"/>
</dbReference>
<dbReference type="PROSITE" id="PS50995">
    <property type="entry name" value="HTH_MARR_2"/>
    <property type="match status" value="1"/>
</dbReference>
<dbReference type="HOGENOM" id="CLU_131400_1_0_7"/>
<dbReference type="InterPro" id="IPR039422">
    <property type="entry name" value="MarR/SlyA-like"/>
</dbReference>
<dbReference type="AlphaFoldDB" id="B8FIG0"/>
<dbReference type="SMART" id="SM00347">
    <property type="entry name" value="HTH_MARR"/>
    <property type="match status" value="1"/>
</dbReference>
<name>B8FIG0_DESAL</name>
<accession>B8FIG0</accession>
<dbReference type="SUPFAM" id="SSF46785">
    <property type="entry name" value="Winged helix' DNA-binding domain"/>
    <property type="match status" value="1"/>
</dbReference>
<dbReference type="Proteomes" id="UP000000739">
    <property type="component" value="Chromosome"/>
</dbReference>
<feature type="domain" description="HTH marR-type" evidence="1">
    <location>
        <begin position="12"/>
        <end position="148"/>
    </location>
</feature>
<evidence type="ECO:0000313" key="3">
    <source>
        <dbReference type="Proteomes" id="UP000000739"/>
    </source>
</evidence>
<dbReference type="KEGG" id="dal:Dalk_2257"/>
<dbReference type="eggNOG" id="COG1846">
    <property type="taxonomic scope" value="Bacteria"/>
</dbReference>
<keyword evidence="3" id="KW-1185">Reference proteome</keyword>
<organism evidence="2 3">
    <name type="scientific">Desulfatibacillum aliphaticivorans</name>
    <dbReference type="NCBI Taxonomy" id="218208"/>
    <lineage>
        <taxon>Bacteria</taxon>
        <taxon>Pseudomonadati</taxon>
        <taxon>Thermodesulfobacteriota</taxon>
        <taxon>Desulfobacteria</taxon>
        <taxon>Desulfobacterales</taxon>
        <taxon>Desulfatibacillaceae</taxon>
        <taxon>Desulfatibacillum</taxon>
    </lineage>
</organism>
<dbReference type="PANTHER" id="PTHR33164">
    <property type="entry name" value="TRANSCRIPTIONAL REGULATOR, MARR FAMILY"/>
    <property type="match status" value="1"/>
</dbReference>
<proteinExistence type="predicted"/>
<gene>
    <name evidence="2" type="ordered locus">Dalk_2257</name>
</gene>
<dbReference type="Pfam" id="PF01047">
    <property type="entry name" value="MarR"/>
    <property type="match status" value="1"/>
</dbReference>
<dbReference type="GO" id="GO:0006950">
    <property type="term" value="P:response to stress"/>
    <property type="evidence" value="ECO:0007669"/>
    <property type="project" value="TreeGrafter"/>
</dbReference>
<dbReference type="InterPro" id="IPR036390">
    <property type="entry name" value="WH_DNA-bd_sf"/>
</dbReference>
<dbReference type="RefSeq" id="WP_015947025.1">
    <property type="nucleotide sequence ID" value="NC_011768.1"/>
</dbReference>
<sequence length="164" mass="18360">MTTANEWNGDKSRELSIILERMHGLAATRLFHSMARTMHAFDLSYSQMNALFRIFGFGPQSIASLAEGVHLSHAAASRMVDKLVRQGLVKKEPNPDCRRKKDVILSPAGLEIVESVQAITAGAYEDFMAGVPENLLQDLLYLLRTIKPHLPEFLPGLRFPERQS</sequence>
<evidence type="ECO:0000313" key="2">
    <source>
        <dbReference type="EMBL" id="ACL03950.1"/>
    </source>
</evidence>
<dbReference type="GO" id="GO:0003700">
    <property type="term" value="F:DNA-binding transcription factor activity"/>
    <property type="evidence" value="ECO:0007669"/>
    <property type="project" value="InterPro"/>
</dbReference>
<dbReference type="InterPro" id="IPR036388">
    <property type="entry name" value="WH-like_DNA-bd_sf"/>
</dbReference>
<protein>
    <submittedName>
        <fullName evidence="2">Transcriptional regulator, MarR family</fullName>
    </submittedName>
</protein>
<dbReference type="PANTHER" id="PTHR33164:SF43">
    <property type="entry name" value="HTH-TYPE TRANSCRIPTIONAL REPRESSOR YETL"/>
    <property type="match status" value="1"/>
</dbReference>
<evidence type="ECO:0000259" key="1">
    <source>
        <dbReference type="PROSITE" id="PS50995"/>
    </source>
</evidence>
<dbReference type="Gene3D" id="1.10.10.10">
    <property type="entry name" value="Winged helix-like DNA-binding domain superfamily/Winged helix DNA-binding domain"/>
    <property type="match status" value="1"/>
</dbReference>
<reference evidence="2 3" key="1">
    <citation type="journal article" date="2012" name="Environ. Microbiol.">
        <title>The genome sequence of Desulfatibacillum alkenivorans AK-01: a blueprint for anaerobic alkane oxidation.</title>
        <authorList>
            <person name="Callaghan A.V."/>
            <person name="Morris B.E."/>
            <person name="Pereira I.A."/>
            <person name="McInerney M.J."/>
            <person name="Austin R.N."/>
            <person name="Groves J.T."/>
            <person name="Kukor J.J."/>
            <person name="Suflita J.M."/>
            <person name="Young L.Y."/>
            <person name="Zylstra G.J."/>
            <person name="Wawrik B."/>
        </authorList>
    </citation>
    <scope>NUCLEOTIDE SEQUENCE [LARGE SCALE GENOMIC DNA]</scope>
    <source>
        <strain evidence="2 3">AK-01</strain>
    </source>
</reference>
<dbReference type="InterPro" id="IPR000835">
    <property type="entry name" value="HTH_MarR-typ"/>
</dbReference>